<evidence type="ECO:0000256" key="6">
    <source>
        <dbReference type="ARBA" id="ARBA00023136"/>
    </source>
</evidence>
<feature type="transmembrane region" description="Helical" evidence="8">
    <location>
        <begin position="78"/>
        <end position="97"/>
    </location>
</feature>
<dbReference type="eggNOG" id="COG0569">
    <property type="taxonomic scope" value="Bacteria"/>
</dbReference>
<dbReference type="GO" id="GO:0008324">
    <property type="term" value="F:monoatomic cation transmembrane transporter activity"/>
    <property type="evidence" value="ECO:0007669"/>
    <property type="project" value="InterPro"/>
</dbReference>
<dbReference type="PRINTS" id="PR00762">
    <property type="entry name" value="CLCHANNEL"/>
</dbReference>
<dbReference type="RefSeq" id="WP_081495860.1">
    <property type="nucleotide sequence ID" value="NZ_AZFF01000003.1"/>
</dbReference>
<feature type="transmembrane region" description="Helical" evidence="8">
    <location>
        <begin position="31"/>
        <end position="58"/>
    </location>
</feature>
<keyword evidence="2" id="KW-0813">Transport</keyword>
<dbReference type="SUPFAM" id="SSF116726">
    <property type="entry name" value="TrkA C-terminal domain-like"/>
    <property type="match status" value="1"/>
</dbReference>
<evidence type="ECO:0000256" key="1">
    <source>
        <dbReference type="ARBA" id="ARBA00004141"/>
    </source>
</evidence>
<dbReference type="GO" id="GO:0006813">
    <property type="term" value="P:potassium ion transport"/>
    <property type="evidence" value="ECO:0007669"/>
    <property type="project" value="InterPro"/>
</dbReference>
<dbReference type="CDD" id="cd01031">
    <property type="entry name" value="EriC"/>
    <property type="match status" value="1"/>
</dbReference>
<evidence type="ECO:0000256" key="8">
    <source>
        <dbReference type="SAM" id="Phobius"/>
    </source>
</evidence>
<evidence type="ECO:0000259" key="9">
    <source>
        <dbReference type="PROSITE" id="PS51202"/>
    </source>
</evidence>
<dbReference type="PANTHER" id="PTHR45711">
    <property type="entry name" value="CHLORIDE CHANNEL PROTEIN"/>
    <property type="match status" value="1"/>
</dbReference>
<dbReference type="AlphaFoldDB" id="A0A0R1RIS2"/>
<keyword evidence="7" id="KW-0868">Chloride</keyword>
<feature type="transmembrane region" description="Helical" evidence="8">
    <location>
        <begin position="249"/>
        <end position="272"/>
    </location>
</feature>
<dbReference type="STRING" id="1114972.FD35_GL001682"/>
<feature type="transmembrane region" description="Helical" evidence="8">
    <location>
        <begin position="348"/>
        <end position="366"/>
    </location>
</feature>
<dbReference type="SUPFAM" id="SSF81340">
    <property type="entry name" value="Clc chloride channel"/>
    <property type="match status" value="1"/>
</dbReference>
<feature type="transmembrane region" description="Helical" evidence="8">
    <location>
        <begin position="322"/>
        <end position="341"/>
    </location>
</feature>
<keyword evidence="5" id="KW-0406">Ion transport</keyword>
<dbReference type="InterPro" id="IPR001807">
    <property type="entry name" value="ClC"/>
</dbReference>
<feature type="transmembrane region" description="Helical" evidence="8">
    <location>
        <begin position="284"/>
        <end position="302"/>
    </location>
</feature>
<dbReference type="GO" id="GO:0005886">
    <property type="term" value="C:plasma membrane"/>
    <property type="evidence" value="ECO:0007669"/>
    <property type="project" value="TreeGrafter"/>
</dbReference>
<protein>
    <submittedName>
        <fullName evidence="10">Chloride channel protein</fullName>
    </submittedName>
</protein>
<reference evidence="10 11" key="1">
    <citation type="journal article" date="2015" name="Genome Announc.">
        <title>Expanding the biotechnology potential of lactobacilli through comparative genomics of 213 strains and associated genera.</title>
        <authorList>
            <person name="Sun Z."/>
            <person name="Harris H.M."/>
            <person name="McCann A."/>
            <person name="Guo C."/>
            <person name="Argimon S."/>
            <person name="Zhang W."/>
            <person name="Yang X."/>
            <person name="Jeffery I.B."/>
            <person name="Cooney J.C."/>
            <person name="Kagawa T.F."/>
            <person name="Liu W."/>
            <person name="Song Y."/>
            <person name="Salvetti E."/>
            <person name="Wrobel A."/>
            <person name="Rasinkangas P."/>
            <person name="Parkhill J."/>
            <person name="Rea M.C."/>
            <person name="O'Sullivan O."/>
            <person name="Ritari J."/>
            <person name="Douillard F.P."/>
            <person name="Paul Ross R."/>
            <person name="Yang R."/>
            <person name="Briner A.E."/>
            <person name="Felis G.E."/>
            <person name="de Vos W.M."/>
            <person name="Barrangou R."/>
            <person name="Klaenhammer T.R."/>
            <person name="Caufield P.W."/>
            <person name="Cui Y."/>
            <person name="Zhang H."/>
            <person name="O'Toole P.W."/>
        </authorList>
    </citation>
    <scope>NUCLEOTIDE SEQUENCE [LARGE SCALE GENOMIC DNA]</scope>
    <source>
        <strain evidence="10 11">DSM 15814</strain>
    </source>
</reference>
<dbReference type="GO" id="GO:0005247">
    <property type="term" value="F:voltage-gated chloride channel activity"/>
    <property type="evidence" value="ECO:0007669"/>
    <property type="project" value="TreeGrafter"/>
</dbReference>
<keyword evidence="11" id="KW-1185">Reference proteome</keyword>
<dbReference type="PANTHER" id="PTHR45711:SF6">
    <property type="entry name" value="CHLORIDE CHANNEL PROTEIN"/>
    <property type="match status" value="1"/>
</dbReference>
<feature type="domain" description="RCK C-terminal" evidence="9">
    <location>
        <begin position="446"/>
        <end position="527"/>
    </location>
</feature>
<comment type="caution">
    <text evidence="10">The sequence shown here is derived from an EMBL/GenBank/DDBJ whole genome shotgun (WGS) entry which is preliminary data.</text>
</comment>
<evidence type="ECO:0000256" key="7">
    <source>
        <dbReference type="ARBA" id="ARBA00023214"/>
    </source>
</evidence>
<dbReference type="OrthoDB" id="9812438at2"/>
<evidence type="ECO:0000256" key="3">
    <source>
        <dbReference type="ARBA" id="ARBA00022692"/>
    </source>
</evidence>
<evidence type="ECO:0000256" key="5">
    <source>
        <dbReference type="ARBA" id="ARBA00023065"/>
    </source>
</evidence>
<organism evidence="10 11">
    <name type="scientific">Furfurilactobacillus rossiae DSM 15814</name>
    <dbReference type="NCBI Taxonomy" id="1114972"/>
    <lineage>
        <taxon>Bacteria</taxon>
        <taxon>Bacillati</taxon>
        <taxon>Bacillota</taxon>
        <taxon>Bacilli</taxon>
        <taxon>Lactobacillales</taxon>
        <taxon>Lactobacillaceae</taxon>
        <taxon>Furfurilactobacillus</taxon>
    </lineage>
</organism>
<keyword evidence="4 8" id="KW-1133">Transmembrane helix</keyword>
<dbReference type="InterPro" id="IPR014743">
    <property type="entry name" value="Cl-channel_core"/>
</dbReference>
<dbReference type="Pfam" id="PF00654">
    <property type="entry name" value="Voltage_CLC"/>
    <property type="match status" value="1"/>
</dbReference>
<dbReference type="InterPro" id="IPR036721">
    <property type="entry name" value="RCK_C_sf"/>
</dbReference>
<dbReference type="eggNOG" id="COG0038">
    <property type="taxonomic scope" value="Bacteria"/>
</dbReference>
<accession>A0A0R1RIS2</accession>
<evidence type="ECO:0000313" key="11">
    <source>
        <dbReference type="Proteomes" id="UP000051999"/>
    </source>
</evidence>
<dbReference type="InterPro" id="IPR006037">
    <property type="entry name" value="RCK_C"/>
</dbReference>
<proteinExistence type="predicted"/>
<feature type="transmembrane region" description="Helical" evidence="8">
    <location>
        <begin position="372"/>
        <end position="393"/>
    </location>
</feature>
<evidence type="ECO:0000256" key="2">
    <source>
        <dbReference type="ARBA" id="ARBA00022448"/>
    </source>
</evidence>
<gene>
    <name evidence="10" type="ORF">FD35_GL001682</name>
</gene>
<comment type="subcellular location">
    <subcellularLocation>
        <location evidence="1">Membrane</location>
        <topology evidence="1">Multi-pass membrane protein</topology>
    </subcellularLocation>
</comment>
<feature type="transmembrane region" description="Helical" evidence="8">
    <location>
        <begin position="414"/>
        <end position="437"/>
    </location>
</feature>
<dbReference type="Pfam" id="PF02080">
    <property type="entry name" value="TrkA_C"/>
    <property type="match status" value="1"/>
</dbReference>
<feature type="transmembrane region" description="Helical" evidence="8">
    <location>
        <begin position="209"/>
        <end position="229"/>
    </location>
</feature>
<keyword evidence="3 8" id="KW-0812">Transmembrane</keyword>
<dbReference type="PROSITE" id="PS51202">
    <property type="entry name" value="RCK_C"/>
    <property type="match status" value="1"/>
</dbReference>
<dbReference type="Gene3D" id="3.30.70.1450">
    <property type="entry name" value="Regulator of K+ conductance, C-terminal domain"/>
    <property type="match status" value="1"/>
</dbReference>
<evidence type="ECO:0000313" key="10">
    <source>
        <dbReference type="EMBL" id="KRL56588.1"/>
    </source>
</evidence>
<dbReference type="EMBL" id="AZFF01000003">
    <property type="protein sequence ID" value="KRL56588.1"/>
    <property type="molecule type" value="Genomic_DNA"/>
</dbReference>
<dbReference type="Gene3D" id="1.10.3080.10">
    <property type="entry name" value="Clc chloride channel"/>
    <property type="match status" value="1"/>
</dbReference>
<evidence type="ECO:0000256" key="4">
    <source>
        <dbReference type="ARBA" id="ARBA00022989"/>
    </source>
</evidence>
<keyword evidence="6 8" id="KW-0472">Membrane</keyword>
<dbReference type="PATRIC" id="fig|1114972.6.peg.1709"/>
<sequence>MSIIERSYKNCPKKRDDHLKKKSKRRLSLDLTRVGTVITGLAVGLMTGLIVSLFRLAIEHGLNLVKTGYVAMHHQPWLIVPWLFGMVVLGILVGLLVKTSPQISGSGIPQVEGQLAGEFDEPWWPTLWKKFVGGIAAIGSGLMLGREGPSIQLGAAVGQGYATLRGHQGTNRRVAIASGAAAGLSAAFNAPIASTLFVLEEIYHNFSPLVWLTSLTSAVVANFVSLGFFGQTPVLHIPYSSGLPLRDYGHLIVLGIILGLLGRLYQTVLLRLPSWYAKLRLPRYLDGVVALLLTIPVGWWWTSSLGGGNSVILDLAHIHPGIWVLIGLFVVRFVFSMVAYGSGLPGGIFLPILTLGAVIGAIYGRAMVMMGLLPSIYVVNLVIFAMAGYFAGIGKAPFTAILLITEMVGSLQHLMPLAVVCLVAYITVDVCGGAPIYESLLGRMLSPTAERAAGFTDRIEVPVFDGSFLVGHQVREFRWPANALLIGVHRGERQIIPHGDTILRAGDTLIVETQHDNRAFIRERIAGMAEQVSVRGED</sequence>
<name>A0A0R1RIS2_9LACO</name>
<dbReference type="Proteomes" id="UP000051999">
    <property type="component" value="Unassembled WGS sequence"/>
</dbReference>